<gene>
    <name evidence="7" type="ORF">DOTSEDRAFT_119695</name>
</gene>
<dbReference type="OMA" id="PLWCFIG"/>
<feature type="transmembrane region" description="Helical" evidence="6">
    <location>
        <begin position="141"/>
        <end position="162"/>
    </location>
</feature>
<reference evidence="7 8" key="2">
    <citation type="journal article" date="2012" name="PLoS Pathog.">
        <title>Diverse lifestyles and strategies of plant pathogenesis encoded in the genomes of eighteen Dothideomycetes fungi.</title>
        <authorList>
            <person name="Ohm R.A."/>
            <person name="Feau N."/>
            <person name="Henrissat B."/>
            <person name="Schoch C.L."/>
            <person name="Horwitz B.A."/>
            <person name="Barry K.W."/>
            <person name="Condon B.J."/>
            <person name="Copeland A.C."/>
            <person name="Dhillon B."/>
            <person name="Glaser F."/>
            <person name="Hesse C.N."/>
            <person name="Kosti I."/>
            <person name="LaButti K."/>
            <person name="Lindquist E.A."/>
            <person name="Lucas S."/>
            <person name="Salamov A.A."/>
            <person name="Bradshaw R.E."/>
            <person name="Ciuffetti L."/>
            <person name="Hamelin R.C."/>
            <person name="Kema G.H.J."/>
            <person name="Lawrence C."/>
            <person name="Scott J.A."/>
            <person name="Spatafora J.W."/>
            <person name="Turgeon B.G."/>
            <person name="de Wit P.J.G.M."/>
            <person name="Zhong S."/>
            <person name="Goodwin S.B."/>
            <person name="Grigoriev I.V."/>
        </authorList>
    </citation>
    <scope>NUCLEOTIDE SEQUENCE [LARGE SCALE GENOMIC DNA]</scope>
    <source>
        <strain evidence="8">NZE10 / CBS 128990</strain>
    </source>
</reference>
<feature type="transmembrane region" description="Helical" evidence="6">
    <location>
        <begin position="465"/>
        <end position="486"/>
    </location>
</feature>
<dbReference type="OrthoDB" id="3257095at2759"/>
<keyword evidence="8" id="KW-1185">Reference proteome</keyword>
<evidence type="ECO:0008006" key="9">
    <source>
        <dbReference type="Google" id="ProtNLM"/>
    </source>
</evidence>
<reference evidence="8" key="1">
    <citation type="journal article" date="2012" name="PLoS Genet.">
        <title>The genomes of the fungal plant pathogens Cladosporium fulvum and Dothistroma septosporum reveal adaptation to different hosts and lifestyles but also signatures of common ancestry.</title>
        <authorList>
            <person name="de Wit P.J.G.M."/>
            <person name="van der Burgt A."/>
            <person name="Oekmen B."/>
            <person name="Stergiopoulos I."/>
            <person name="Abd-Elsalam K.A."/>
            <person name="Aerts A.L."/>
            <person name="Bahkali A.H."/>
            <person name="Beenen H.G."/>
            <person name="Chettri P."/>
            <person name="Cox M.P."/>
            <person name="Datema E."/>
            <person name="de Vries R.P."/>
            <person name="Dhillon B."/>
            <person name="Ganley A.R."/>
            <person name="Griffiths S.A."/>
            <person name="Guo Y."/>
            <person name="Hamelin R.C."/>
            <person name="Henrissat B."/>
            <person name="Kabir M.S."/>
            <person name="Jashni M.K."/>
            <person name="Kema G."/>
            <person name="Klaubauf S."/>
            <person name="Lapidus A."/>
            <person name="Levasseur A."/>
            <person name="Lindquist E."/>
            <person name="Mehrabi R."/>
            <person name="Ohm R.A."/>
            <person name="Owen T.J."/>
            <person name="Salamov A."/>
            <person name="Schwelm A."/>
            <person name="Schijlen E."/>
            <person name="Sun H."/>
            <person name="van den Burg H.A."/>
            <person name="van Ham R.C.H.J."/>
            <person name="Zhang S."/>
            <person name="Goodwin S.B."/>
            <person name="Grigoriev I.V."/>
            <person name="Collemare J."/>
            <person name="Bradshaw R.E."/>
        </authorList>
    </citation>
    <scope>NUCLEOTIDE SEQUENCE [LARGE SCALE GENOMIC DNA]</scope>
    <source>
        <strain evidence="8">NZE10 / CBS 128990</strain>
    </source>
</reference>
<organism evidence="7 8">
    <name type="scientific">Dothistroma septosporum (strain NZE10 / CBS 128990)</name>
    <name type="common">Red band needle blight fungus</name>
    <name type="synonym">Mycosphaerella pini</name>
    <dbReference type="NCBI Taxonomy" id="675120"/>
    <lineage>
        <taxon>Eukaryota</taxon>
        <taxon>Fungi</taxon>
        <taxon>Dikarya</taxon>
        <taxon>Ascomycota</taxon>
        <taxon>Pezizomycotina</taxon>
        <taxon>Dothideomycetes</taxon>
        <taxon>Dothideomycetidae</taxon>
        <taxon>Mycosphaerellales</taxon>
        <taxon>Mycosphaerellaceae</taxon>
        <taxon>Dothistroma</taxon>
    </lineage>
</organism>
<dbReference type="STRING" id="675120.N1Q548"/>
<protein>
    <recommendedName>
        <fullName evidence="9">Amino acid permease-like protein</fullName>
    </recommendedName>
</protein>
<dbReference type="Pfam" id="PF13520">
    <property type="entry name" value="AA_permease_2"/>
    <property type="match status" value="1"/>
</dbReference>
<dbReference type="AlphaFoldDB" id="N1Q548"/>
<evidence type="ECO:0000313" key="7">
    <source>
        <dbReference type="EMBL" id="EME50004.1"/>
    </source>
</evidence>
<feature type="transmembrane region" description="Helical" evidence="6">
    <location>
        <begin position="250"/>
        <end position="270"/>
    </location>
</feature>
<evidence type="ECO:0000256" key="4">
    <source>
        <dbReference type="ARBA" id="ARBA00022989"/>
    </source>
</evidence>
<sequence>MGHPAATANYRPDDEISLEGIQHEHDAVIHEKKGSTSIDGADMTRMGKQQELRRNFKFVGIVGFVTILQATWENVLLSNYFGLLNGGTAGVIWCTIAVWLLMLCMIASLAEMASMAPTSGGQFHWTSECAPLSLQKPLSYVVGWCCCLGWIAGVPSCCVQLAGMVQTMVLLVHPEADVRQLWQATLLLFCFVIMAAGFNIFFAQHLPLAEGIVLFVHIFGFFVFLLAFWILGDHAPASSVFTDFHDGGGWGSIGLSCLVGLSTPVWCFIGPDAGAHMSEELKDASVQLPRAMIWATVLNGVLGITMLITFCFCIHDIAEITGDDVGEFPIIAVIQRATGSYTATVVLGTLLIVLLFFSTVTTVASASRQIWAFSRDQGLPFSDWIRKIAPKHEIPVNAVLVAMGVSLVISVINFGSSAAFNAVVGVSNAALGFSYIISIGCIRLKRLRGEPLLPARWSLGRWGGLINDISLAFLAIIFVFSFFPQAPLAGSPSWANDFNWAVVIFSATCLLAVGYYVFGGSRKYVAPVSLVRED</sequence>
<feature type="transmembrane region" description="Helical" evidence="6">
    <location>
        <begin position="291"/>
        <end position="318"/>
    </location>
</feature>
<evidence type="ECO:0000256" key="5">
    <source>
        <dbReference type="ARBA" id="ARBA00023136"/>
    </source>
</evidence>
<comment type="subcellular location">
    <subcellularLocation>
        <location evidence="1">Membrane</location>
        <topology evidence="1">Multi-pass membrane protein</topology>
    </subcellularLocation>
</comment>
<dbReference type="Proteomes" id="UP000016933">
    <property type="component" value="Unassembled WGS sequence"/>
</dbReference>
<dbReference type="EMBL" id="KB446535">
    <property type="protein sequence ID" value="EME50004.1"/>
    <property type="molecule type" value="Genomic_DNA"/>
</dbReference>
<name>N1Q548_DOTSN</name>
<keyword evidence="2" id="KW-0813">Transport</keyword>
<dbReference type="InterPro" id="IPR002293">
    <property type="entry name" value="AA/rel_permease1"/>
</dbReference>
<evidence type="ECO:0000256" key="1">
    <source>
        <dbReference type="ARBA" id="ARBA00004141"/>
    </source>
</evidence>
<feature type="transmembrane region" description="Helical" evidence="6">
    <location>
        <begin position="338"/>
        <end position="360"/>
    </location>
</feature>
<dbReference type="PANTHER" id="PTHR45649:SF2">
    <property type="entry name" value="ACID PERMEASE, PUTATIVE-RELATED"/>
    <property type="match status" value="1"/>
</dbReference>
<keyword evidence="4 6" id="KW-1133">Transmembrane helix</keyword>
<dbReference type="PIRSF" id="PIRSF006060">
    <property type="entry name" value="AA_transporter"/>
    <property type="match status" value="1"/>
</dbReference>
<dbReference type="GO" id="GO:0022857">
    <property type="term" value="F:transmembrane transporter activity"/>
    <property type="evidence" value="ECO:0007669"/>
    <property type="project" value="InterPro"/>
</dbReference>
<dbReference type="eggNOG" id="KOG1289">
    <property type="taxonomic scope" value="Eukaryota"/>
</dbReference>
<dbReference type="HOGENOM" id="CLU_004495_6_1_1"/>
<feature type="transmembrane region" description="Helical" evidence="6">
    <location>
        <begin position="182"/>
        <end position="201"/>
    </location>
</feature>
<dbReference type="PANTHER" id="PTHR45649">
    <property type="entry name" value="AMINO-ACID PERMEASE BAT1"/>
    <property type="match status" value="1"/>
</dbReference>
<feature type="transmembrane region" description="Helical" evidence="6">
    <location>
        <begin position="55"/>
        <end position="72"/>
    </location>
</feature>
<evidence type="ECO:0000256" key="6">
    <source>
        <dbReference type="SAM" id="Phobius"/>
    </source>
</evidence>
<dbReference type="Gene3D" id="1.20.1740.10">
    <property type="entry name" value="Amino acid/polyamine transporter I"/>
    <property type="match status" value="1"/>
</dbReference>
<evidence type="ECO:0000313" key="8">
    <source>
        <dbReference type="Proteomes" id="UP000016933"/>
    </source>
</evidence>
<feature type="transmembrane region" description="Helical" evidence="6">
    <location>
        <begin position="394"/>
        <end position="412"/>
    </location>
</feature>
<evidence type="ECO:0000256" key="2">
    <source>
        <dbReference type="ARBA" id="ARBA00022448"/>
    </source>
</evidence>
<keyword evidence="5 6" id="KW-0472">Membrane</keyword>
<accession>N1Q548</accession>
<feature type="transmembrane region" description="Helical" evidence="6">
    <location>
        <begin position="418"/>
        <end position="444"/>
    </location>
</feature>
<proteinExistence type="predicted"/>
<keyword evidence="3 6" id="KW-0812">Transmembrane</keyword>
<feature type="transmembrane region" description="Helical" evidence="6">
    <location>
        <begin position="84"/>
        <end position="110"/>
    </location>
</feature>
<feature type="transmembrane region" description="Helical" evidence="6">
    <location>
        <begin position="208"/>
        <end position="230"/>
    </location>
</feature>
<feature type="transmembrane region" description="Helical" evidence="6">
    <location>
        <begin position="498"/>
        <end position="518"/>
    </location>
</feature>
<dbReference type="GO" id="GO:0016020">
    <property type="term" value="C:membrane"/>
    <property type="evidence" value="ECO:0007669"/>
    <property type="project" value="UniProtKB-SubCell"/>
</dbReference>
<evidence type="ECO:0000256" key="3">
    <source>
        <dbReference type="ARBA" id="ARBA00022692"/>
    </source>
</evidence>